<reference evidence="2" key="1">
    <citation type="submission" date="2014-05" db="EMBL/GenBank/DDBJ databases">
        <title>The transcriptome of the halophilic microalga Tetraselmis sp. GSL018 isolated from the Great Salt Lake, Utah.</title>
        <authorList>
            <person name="Jinkerson R.E."/>
            <person name="D'Adamo S."/>
            <person name="Posewitz M.C."/>
        </authorList>
    </citation>
    <scope>NUCLEOTIDE SEQUENCE</scope>
    <source>
        <strain evidence="2">GSL018</strain>
    </source>
</reference>
<sequence>MDNSLPVVYSHRGDGEPGVRSSVQANSEGVFRPKGTWQRKGKSRSPTQGTPAAAPSEHGGSPAKGSPPPPRRDPDVSQAPAWRPDSRAGSIGGGLDAAPTRPHGRSGWGDGRPLSRGRWDEKETRFRWHQLDEGRTPSRNGKSRQPLCKPATHGATLSPLHRSGDAGSAVEKATDPGGAMPPISPKRSSKLAPIHFHPQVTALEPVERQVDLLTMSPSQAQEHLKQGRHRRGGSIAQSRRSTLSKGLSFGEAIRPGDSFQDFPASGMVSQPLPSSSQPVDHFPPREVEGPPPIREGSGSHMGGRVMESSEVLNSKLGRLNDQANAVEAQQRARTNEIMRQVDSGLPGNLSRHL</sequence>
<feature type="region of interest" description="Disordered" evidence="1">
    <location>
        <begin position="214"/>
        <end position="353"/>
    </location>
</feature>
<dbReference type="EMBL" id="GBEZ01004971">
    <property type="protein sequence ID" value="JAC80290.1"/>
    <property type="molecule type" value="Transcribed_RNA"/>
</dbReference>
<name>A0A061SBM7_9CHLO</name>
<feature type="region of interest" description="Disordered" evidence="1">
    <location>
        <begin position="1"/>
        <end position="196"/>
    </location>
</feature>
<feature type="compositionally biased region" description="Basic and acidic residues" evidence="1">
    <location>
        <begin position="117"/>
        <end position="136"/>
    </location>
</feature>
<proteinExistence type="predicted"/>
<accession>A0A061SBM7</accession>
<feature type="compositionally biased region" description="Polar residues" evidence="1">
    <location>
        <begin position="235"/>
        <end position="245"/>
    </location>
</feature>
<dbReference type="AlphaFoldDB" id="A0A061SBM7"/>
<feature type="compositionally biased region" description="Low complexity" evidence="1">
    <location>
        <begin position="269"/>
        <end position="278"/>
    </location>
</feature>
<evidence type="ECO:0000256" key="1">
    <source>
        <dbReference type="SAM" id="MobiDB-lite"/>
    </source>
</evidence>
<evidence type="ECO:0000313" key="2">
    <source>
        <dbReference type="EMBL" id="JAC80290.1"/>
    </source>
</evidence>
<organism evidence="2">
    <name type="scientific">Tetraselmis sp. GSL018</name>
    <dbReference type="NCBI Taxonomy" id="582737"/>
    <lineage>
        <taxon>Eukaryota</taxon>
        <taxon>Viridiplantae</taxon>
        <taxon>Chlorophyta</taxon>
        <taxon>core chlorophytes</taxon>
        <taxon>Chlorodendrophyceae</taxon>
        <taxon>Chlorodendrales</taxon>
        <taxon>Chlorodendraceae</taxon>
        <taxon>Tetraselmis</taxon>
    </lineage>
</organism>
<gene>
    <name evidence="2" type="ORF">TSPGSL018_10603</name>
</gene>
<protein>
    <submittedName>
        <fullName evidence="2">Uncharacterized protein</fullName>
    </submittedName>
</protein>